<evidence type="ECO:0000313" key="2">
    <source>
        <dbReference type="Proteomes" id="UP000768567"/>
    </source>
</evidence>
<comment type="caution">
    <text evidence="1">The sequence shown here is derived from an EMBL/GenBank/DDBJ whole genome shotgun (WGS) entry which is preliminary data.</text>
</comment>
<organism evidence="1 2">
    <name type="scientific">Gemmiger gallinarum</name>
    <dbReference type="NCBI Taxonomy" id="2779354"/>
    <lineage>
        <taxon>Bacteria</taxon>
        <taxon>Bacillati</taxon>
        <taxon>Bacillota</taxon>
        <taxon>Clostridia</taxon>
        <taxon>Eubacteriales</taxon>
        <taxon>Gemmiger</taxon>
    </lineage>
</organism>
<dbReference type="RefSeq" id="WP_193502647.1">
    <property type="nucleotide sequence ID" value="NZ_JADCKC010000003.1"/>
</dbReference>
<protein>
    <recommendedName>
        <fullName evidence="3">DUF2007 domain-containing protein</fullName>
    </recommendedName>
</protein>
<dbReference type="EMBL" id="JADCKC010000003">
    <property type="protein sequence ID" value="MBE5038476.1"/>
    <property type="molecule type" value="Genomic_DNA"/>
</dbReference>
<keyword evidence="2" id="KW-1185">Reference proteome</keyword>
<gene>
    <name evidence="1" type="ORF">INF35_11830</name>
</gene>
<name>A0ABR9R5R8_9FIRM</name>
<sequence>MISIFNRSELTVCGTLEQSRKVSAALEQAGIEYHVASRSRTSPSVFAAGSRERSGTFGQSMADSWTYTIYVKRDDLERARACLR</sequence>
<evidence type="ECO:0008006" key="3">
    <source>
        <dbReference type="Google" id="ProtNLM"/>
    </source>
</evidence>
<dbReference type="Proteomes" id="UP000768567">
    <property type="component" value="Unassembled WGS sequence"/>
</dbReference>
<reference evidence="1 2" key="1">
    <citation type="submission" date="2020-10" db="EMBL/GenBank/DDBJ databases">
        <title>ChiBAC.</title>
        <authorList>
            <person name="Zenner C."/>
            <person name="Hitch T.C.A."/>
            <person name="Clavel T."/>
        </authorList>
    </citation>
    <scope>NUCLEOTIDE SEQUENCE [LARGE SCALE GENOMIC DNA]</scope>
    <source>
        <strain evidence="1 2">DSM 109015</strain>
    </source>
</reference>
<proteinExistence type="predicted"/>
<accession>A0ABR9R5R8</accession>
<evidence type="ECO:0000313" key="1">
    <source>
        <dbReference type="EMBL" id="MBE5038476.1"/>
    </source>
</evidence>